<gene>
    <name evidence="7" type="ORF">B0I36DRAFT_389344</name>
</gene>
<proteinExistence type="predicted"/>
<dbReference type="PANTHER" id="PTHR12714:SF9">
    <property type="entry name" value="PROTEIN-S-ISOPRENYLCYSTEINE O-METHYLTRANSFERASE"/>
    <property type="match status" value="1"/>
</dbReference>
<organism evidence="7 8">
    <name type="scientific">Microdochium trichocladiopsis</name>
    <dbReference type="NCBI Taxonomy" id="1682393"/>
    <lineage>
        <taxon>Eukaryota</taxon>
        <taxon>Fungi</taxon>
        <taxon>Dikarya</taxon>
        <taxon>Ascomycota</taxon>
        <taxon>Pezizomycotina</taxon>
        <taxon>Sordariomycetes</taxon>
        <taxon>Xylariomycetidae</taxon>
        <taxon>Xylariales</taxon>
        <taxon>Microdochiaceae</taxon>
        <taxon>Microdochium</taxon>
    </lineage>
</organism>
<dbReference type="PANTHER" id="PTHR12714">
    <property type="entry name" value="PROTEIN-S ISOPRENYLCYSTEINE O-METHYLTRANSFERASE"/>
    <property type="match status" value="1"/>
</dbReference>
<feature type="transmembrane region" description="Helical" evidence="6">
    <location>
        <begin position="46"/>
        <end position="69"/>
    </location>
</feature>
<feature type="transmembrane region" description="Helical" evidence="6">
    <location>
        <begin position="243"/>
        <end position="262"/>
    </location>
</feature>
<evidence type="ECO:0000313" key="7">
    <source>
        <dbReference type="EMBL" id="KAH7014451.1"/>
    </source>
</evidence>
<evidence type="ECO:0000256" key="1">
    <source>
        <dbReference type="ARBA" id="ARBA00004141"/>
    </source>
</evidence>
<feature type="region of interest" description="Disordered" evidence="5">
    <location>
        <begin position="198"/>
        <end position="219"/>
    </location>
</feature>
<dbReference type="Gene3D" id="1.20.120.1630">
    <property type="match status" value="1"/>
</dbReference>
<dbReference type="EMBL" id="JAGTJQ010000013">
    <property type="protein sequence ID" value="KAH7014451.1"/>
    <property type="molecule type" value="Genomic_DNA"/>
</dbReference>
<evidence type="ECO:0000313" key="8">
    <source>
        <dbReference type="Proteomes" id="UP000756346"/>
    </source>
</evidence>
<dbReference type="RefSeq" id="XP_046005418.1">
    <property type="nucleotide sequence ID" value="XM_046161320.1"/>
</dbReference>
<evidence type="ECO:0000256" key="2">
    <source>
        <dbReference type="ARBA" id="ARBA00022692"/>
    </source>
</evidence>
<evidence type="ECO:0000256" key="3">
    <source>
        <dbReference type="ARBA" id="ARBA00022989"/>
    </source>
</evidence>
<reference evidence="7" key="1">
    <citation type="journal article" date="2021" name="Nat. Commun.">
        <title>Genetic determinants of endophytism in the Arabidopsis root mycobiome.</title>
        <authorList>
            <person name="Mesny F."/>
            <person name="Miyauchi S."/>
            <person name="Thiergart T."/>
            <person name="Pickel B."/>
            <person name="Atanasova L."/>
            <person name="Karlsson M."/>
            <person name="Huettel B."/>
            <person name="Barry K.W."/>
            <person name="Haridas S."/>
            <person name="Chen C."/>
            <person name="Bauer D."/>
            <person name="Andreopoulos W."/>
            <person name="Pangilinan J."/>
            <person name="LaButti K."/>
            <person name="Riley R."/>
            <person name="Lipzen A."/>
            <person name="Clum A."/>
            <person name="Drula E."/>
            <person name="Henrissat B."/>
            <person name="Kohler A."/>
            <person name="Grigoriev I.V."/>
            <person name="Martin F.M."/>
            <person name="Hacquard S."/>
        </authorList>
    </citation>
    <scope>NUCLEOTIDE SEQUENCE</scope>
    <source>
        <strain evidence="7">MPI-CAGE-CH-0230</strain>
    </source>
</reference>
<keyword evidence="2 6" id="KW-0812">Transmembrane</keyword>
<sequence>MEEAAKYAELGLHRTLDAQLPSTSSNSTPPSLLTGWARRLFLSRSAVTATFLAMAVAILSTVAILIRVLMKSTMNCPAMPEWRVPAYLASVAAQHLLEVCIAARHRTTLFDSQRQHHQHQTSWSPIRPFLSNIEHWPFYLAARLGPAAEAVLRSLHVLSQTDPAIIVLCPIGFRLVFAGQLLRTLALLSASSAVRRADDDDESRDDCNAANPPLLPPRWNKDKPARVPLVTRGIYRLLRHPDYLGLLLWTVGSNLMMPWGLVDP</sequence>
<keyword evidence="8" id="KW-1185">Reference proteome</keyword>
<evidence type="ECO:0008006" key="9">
    <source>
        <dbReference type="Google" id="ProtNLM"/>
    </source>
</evidence>
<dbReference type="GeneID" id="70190866"/>
<dbReference type="Proteomes" id="UP000756346">
    <property type="component" value="Unassembled WGS sequence"/>
</dbReference>
<evidence type="ECO:0000256" key="4">
    <source>
        <dbReference type="ARBA" id="ARBA00023136"/>
    </source>
</evidence>
<comment type="caution">
    <text evidence="7">The sequence shown here is derived from an EMBL/GenBank/DDBJ whole genome shotgun (WGS) entry which is preliminary data.</text>
</comment>
<dbReference type="AlphaFoldDB" id="A0A9P8XTT2"/>
<accession>A0A9P8XTT2</accession>
<evidence type="ECO:0000256" key="6">
    <source>
        <dbReference type="SAM" id="Phobius"/>
    </source>
</evidence>
<keyword evidence="3 6" id="KW-1133">Transmembrane helix</keyword>
<comment type="subcellular location">
    <subcellularLocation>
        <location evidence="1">Membrane</location>
        <topology evidence="1">Multi-pass membrane protein</topology>
    </subcellularLocation>
</comment>
<protein>
    <recommendedName>
        <fullName evidence="9">Protein-S-isoprenylcysteine O-methyltransferase</fullName>
    </recommendedName>
</protein>
<evidence type="ECO:0000256" key="5">
    <source>
        <dbReference type="SAM" id="MobiDB-lite"/>
    </source>
</evidence>
<name>A0A9P8XTT2_9PEZI</name>
<dbReference type="GO" id="GO:0016020">
    <property type="term" value="C:membrane"/>
    <property type="evidence" value="ECO:0007669"/>
    <property type="project" value="UniProtKB-SubCell"/>
</dbReference>
<dbReference type="GO" id="GO:0016740">
    <property type="term" value="F:transferase activity"/>
    <property type="evidence" value="ECO:0007669"/>
    <property type="project" value="UniProtKB-ARBA"/>
</dbReference>
<dbReference type="OrthoDB" id="422086at2759"/>
<keyword evidence="4 6" id="KW-0472">Membrane</keyword>